<keyword evidence="1" id="KW-0472">Membrane</keyword>
<dbReference type="Proteomes" id="UP000033072">
    <property type="component" value="Chromosome"/>
</dbReference>
<keyword evidence="1" id="KW-0812">Transmembrane</keyword>
<sequence>MLEKIGPVSNPLTIIAIFAGIAEVSGTLILPFISVSSQETYIWFLMFFPTLLLICFFFVLYTKHVVYYAPSDFRDDEAFEKLAKDLKEVDEHVKKLDEQIKSDLEAITLVKRILYQLPEDRPINQTEIDKKICKASEEARAQIYFEAADIRFQNWRNYKPVMERTIPIFRALIASDTENKNHRNHGNLGFALKDESF</sequence>
<gene>
    <name evidence="2" type="ORF">MSLAZ_0794</name>
</gene>
<protein>
    <submittedName>
        <fullName evidence="2">Uncharacterized protein</fullName>
    </submittedName>
</protein>
<dbReference type="GeneID" id="60594950"/>
<feature type="transmembrane region" description="Helical" evidence="1">
    <location>
        <begin position="12"/>
        <end position="35"/>
    </location>
</feature>
<dbReference type="PATRIC" id="fig|1434111.4.peg.1000"/>
<name>A0A0E3WS39_9EURY</name>
<dbReference type="KEGG" id="mls:MSLAZ_0794"/>
<evidence type="ECO:0000313" key="3">
    <source>
        <dbReference type="Proteomes" id="UP000033072"/>
    </source>
</evidence>
<proteinExistence type="predicted"/>
<keyword evidence="3" id="KW-1185">Reference proteome</keyword>
<organism evidence="2 3">
    <name type="scientific">Methanosarcina lacustris Z-7289</name>
    <dbReference type="NCBI Taxonomy" id="1434111"/>
    <lineage>
        <taxon>Archaea</taxon>
        <taxon>Methanobacteriati</taxon>
        <taxon>Methanobacteriota</taxon>
        <taxon>Stenosarchaea group</taxon>
        <taxon>Methanomicrobia</taxon>
        <taxon>Methanosarcinales</taxon>
        <taxon>Methanosarcinaceae</taxon>
        <taxon>Methanosarcina</taxon>
    </lineage>
</organism>
<accession>A0A0E3WS39</accession>
<dbReference type="AlphaFoldDB" id="A0A0E3WS39"/>
<keyword evidence="1" id="KW-1133">Transmembrane helix</keyword>
<dbReference type="EMBL" id="CP009515">
    <property type="protein sequence ID" value="AKB74055.1"/>
    <property type="molecule type" value="Genomic_DNA"/>
</dbReference>
<reference evidence="2 3" key="1">
    <citation type="submission" date="2014-07" db="EMBL/GenBank/DDBJ databases">
        <title>Methanogenic archaea and the global carbon cycle.</title>
        <authorList>
            <person name="Henriksen J.R."/>
            <person name="Luke J."/>
            <person name="Reinhart S."/>
            <person name="Benedict M.N."/>
            <person name="Youngblut N.D."/>
            <person name="Metcalf M.E."/>
            <person name="Whitaker R.J."/>
            <person name="Metcalf W.W."/>
        </authorList>
    </citation>
    <scope>NUCLEOTIDE SEQUENCE [LARGE SCALE GENOMIC DNA]</scope>
    <source>
        <strain evidence="2 3">Z-7289</strain>
    </source>
</reference>
<evidence type="ECO:0000313" key="2">
    <source>
        <dbReference type="EMBL" id="AKB74055.1"/>
    </source>
</evidence>
<dbReference type="HOGENOM" id="CLU_1381408_0_0_2"/>
<evidence type="ECO:0000256" key="1">
    <source>
        <dbReference type="SAM" id="Phobius"/>
    </source>
</evidence>
<feature type="transmembrane region" description="Helical" evidence="1">
    <location>
        <begin position="41"/>
        <end position="61"/>
    </location>
</feature>
<dbReference type="RefSeq" id="WP_198143844.1">
    <property type="nucleotide sequence ID" value="NZ_CP009515.1"/>
</dbReference>